<dbReference type="AlphaFoldDB" id="A0A9Q0H469"/>
<feature type="compositionally biased region" description="Low complexity" evidence="7">
    <location>
        <begin position="481"/>
        <end position="496"/>
    </location>
</feature>
<reference evidence="9" key="1">
    <citation type="journal article" date="2023" name="Plant J.">
        <title>The genome of the king protea, Protea cynaroides.</title>
        <authorList>
            <person name="Chang J."/>
            <person name="Duong T.A."/>
            <person name="Schoeman C."/>
            <person name="Ma X."/>
            <person name="Roodt D."/>
            <person name="Barker N."/>
            <person name="Li Z."/>
            <person name="Van de Peer Y."/>
            <person name="Mizrachi E."/>
        </authorList>
    </citation>
    <scope>NUCLEOTIDE SEQUENCE</scope>
    <source>
        <tissue evidence="9">Young leaves</tissue>
    </source>
</reference>
<evidence type="ECO:0000313" key="10">
    <source>
        <dbReference type="Proteomes" id="UP001141806"/>
    </source>
</evidence>
<protein>
    <recommendedName>
        <fullName evidence="1">E2 ubiquitin-conjugating enzyme</fullName>
        <ecNumber evidence="1">2.3.2.23</ecNumber>
    </recommendedName>
</protein>
<dbReference type="PROSITE" id="PS50127">
    <property type="entry name" value="UBC_2"/>
    <property type="match status" value="1"/>
</dbReference>
<feature type="compositionally biased region" description="Basic and acidic residues" evidence="7">
    <location>
        <begin position="501"/>
        <end position="511"/>
    </location>
</feature>
<dbReference type="InterPro" id="IPR016135">
    <property type="entry name" value="UBQ-conjugating_enzyme/RWD"/>
</dbReference>
<dbReference type="SUPFAM" id="SSF54495">
    <property type="entry name" value="UBC-like"/>
    <property type="match status" value="1"/>
</dbReference>
<evidence type="ECO:0000256" key="6">
    <source>
        <dbReference type="PROSITE-ProRule" id="PRU10133"/>
    </source>
</evidence>
<dbReference type="EMBL" id="JAMYWD010000010">
    <property type="protein sequence ID" value="KAJ4959557.1"/>
    <property type="molecule type" value="Genomic_DNA"/>
</dbReference>
<feature type="region of interest" description="Disordered" evidence="7">
    <location>
        <begin position="480"/>
        <end position="524"/>
    </location>
</feature>
<keyword evidence="4" id="KW-0833">Ubl conjugation pathway</keyword>
<dbReference type="GO" id="GO:0005524">
    <property type="term" value="F:ATP binding"/>
    <property type="evidence" value="ECO:0007669"/>
    <property type="project" value="UniProtKB-KW"/>
</dbReference>
<evidence type="ECO:0000256" key="7">
    <source>
        <dbReference type="SAM" id="MobiDB-lite"/>
    </source>
</evidence>
<dbReference type="Proteomes" id="UP001141806">
    <property type="component" value="Unassembled WGS sequence"/>
</dbReference>
<organism evidence="9 10">
    <name type="scientific">Protea cynaroides</name>
    <dbReference type="NCBI Taxonomy" id="273540"/>
    <lineage>
        <taxon>Eukaryota</taxon>
        <taxon>Viridiplantae</taxon>
        <taxon>Streptophyta</taxon>
        <taxon>Embryophyta</taxon>
        <taxon>Tracheophyta</taxon>
        <taxon>Spermatophyta</taxon>
        <taxon>Magnoliopsida</taxon>
        <taxon>Proteales</taxon>
        <taxon>Proteaceae</taxon>
        <taxon>Protea</taxon>
    </lineage>
</organism>
<evidence type="ECO:0000256" key="1">
    <source>
        <dbReference type="ARBA" id="ARBA00012486"/>
    </source>
</evidence>
<dbReference type="EC" id="2.3.2.23" evidence="1"/>
<dbReference type="InterPro" id="IPR000608">
    <property type="entry name" value="UBC"/>
</dbReference>
<dbReference type="SMART" id="SM00212">
    <property type="entry name" value="UBCc"/>
    <property type="match status" value="1"/>
</dbReference>
<proteinExistence type="predicted"/>
<gene>
    <name evidence="9" type="ORF">NE237_026668</name>
</gene>
<dbReference type="FunFam" id="3.10.110.10:FF:000041">
    <property type="entry name" value="Ubiquitin-conjugating enzyme E2 T"/>
    <property type="match status" value="1"/>
</dbReference>
<dbReference type="PROSITE" id="PS00183">
    <property type="entry name" value="UBC_1"/>
    <property type="match status" value="1"/>
</dbReference>
<evidence type="ECO:0000256" key="5">
    <source>
        <dbReference type="ARBA" id="ARBA00022840"/>
    </source>
</evidence>
<dbReference type="Pfam" id="PF00179">
    <property type="entry name" value="UQ_con"/>
    <property type="match status" value="1"/>
</dbReference>
<feature type="compositionally biased region" description="Polar residues" evidence="7">
    <location>
        <begin position="318"/>
        <end position="331"/>
    </location>
</feature>
<feature type="compositionally biased region" description="Basic and acidic residues" evidence="7">
    <location>
        <begin position="266"/>
        <end position="280"/>
    </location>
</feature>
<dbReference type="GO" id="GO:0061631">
    <property type="term" value="F:ubiquitin conjugating enzyme activity"/>
    <property type="evidence" value="ECO:0007669"/>
    <property type="project" value="UniProtKB-EC"/>
</dbReference>
<feature type="compositionally biased region" description="Polar residues" evidence="7">
    <location>
        <begin position="428"/>
        <end position="437"/>
    </location>
</feature>
<feature type="region of interest" description="Disordered" evidence="7">
    <location>
        <begin position="263"/>
        <end position="354"/>
    </location>
</feature>
<dbReference type="Gene3D" id="3.10.110.10">
    <property type="entry name" value="Ubiquitin Conjugating Enzyme"/>
    <property type="match status" value="1"/>
</dbReference>
<keyword evidence="2" id="KW-0808">Transferase</keyword>
<evidence type="ECO:0000256" key="4">
    <source>
        <dbReference type="ARBA" id="ARBA00022786"/>
    </source>
</evidence>
<keyword evidence="5" id="KW-0067">ATP-binding</keyword>
<evidence type="ECO:0000259" key="8">
    <source>
        <dbReference type="PROSITE" id="PS50127"/>
    </source>
</evidence>
<keyword evidence="10" id="KW-1185">Reference proteome</keyword>
<feature type="domain" description="UBC core" evidence="8">
    <location>
        <begin position="6"/>
        <end position="161"/>
    </location>
</feature>
<evidence type="ECO:0000256" key="2">
    <source>
        <dbReference type="ARBA" id="ARBA00022679"/>
    </source>
</evidence>
<feature type="region of interest" description="Disordered" evidence="7">
    <location>
        <begin position="402"/>
        <end position="440"/>
    </location>
</feature>
<dbReference type="CDD" id="cd23805">
    <property type="entry name" value="UBCc_UBE2T"/>
    <property type="match status" value="1"/>
</dbReference>
<keyword evidence="3" id="KW-0547">Nucleotide-binding</keyword>
<evidence type="ECO:0000256" key="3">
    <source>
        <dbReference type="ARBA" id="ARBA00022741"/>
    </source>
</evidence>
<evidence type="ECO:0000313" key="9">
    <source>
        <dbReference type="EMBL" id="KAJ4959557.1"/>
    </source>
</evidence>
<dbReference type="OrthoDB" id="9978460at2759"/>
<comment type="caution">
    <text evidence="9">The sequence shown here is derived from an EMBL/GenBank/DDBJ whole genome shotgun (WGS) entry which is preliminary data.</text>
</comment>
<dbReference type="PANTHER" id="PTHR24068">
    <property type="entry name" value="UBIQUITIN-CONJUGATING ENZYME E2"/>
    <property type="match status" value="1"/>
</dbReference>
<feature type="active site" description="Glycyl thioester intermediate" evidence="6">
    <location>
        <position position="95"/>
    </location>
</feature>
<sequence>MAHAARLNLRMQKELKLLLTDPPPGVSLPLLTADSDSSSLSVIDAQIDGPEGTVYAKGVFNIKIQIPDRYPFQPPIVTFATPIYHPNIDNGGRICLDILNLPPKGAWQPSLNISTVLTSLGLLLSEPNPDDGLMCEASREYKYNRQAFDQKARSMTEKFAKAGGSVNCSSSGSTSCNTDPNTMQAEVSETESKAMVNECNFSLKKLHRVSKKLSLESSSLSQRTGANKKEHVMVPQQLSLAYSESLPATPSTPSKSLLIPQAGSHEVQKPHQDHDRRANGNEKAVSKKPLRISRKLSVESSGQFQRRDDYNRNRLPVDQQSLLSPSKNHCTAFSEPLRTPQAGNHNKQPHQDHDWKRVANGTTEIHKKLCRISQGTSLHTLGSNQRDDDSKENVEPMHKSLVPRFHSQGLPPDSSKPLRMPQRGNCYEQPNRNQNGKMKNGTIDVNLKKVHNVGANLSLESLGKLKKRGGEKENEVIAQLPPSHSQSHSPKSMSHPFNSNEQHRQDHDTKDVNSSIKQLEEEVSPITETVIVLDSEDSEEENRGLKRPRLSFARKRLTGSCKAKA</sequence>
<dbReference type="InterPro" id="IPR023313">
    <property type="entry name" value="UBQ-conjugating_AS"/>
</dbReference>
<accession>A0A9Q0H469</accession>
<name>A0A9Q0H469_9MAGN</name>